<protein>
    <submittedName>
        <fullName evidence="2">Uncharacterized protein</fullName>
    </submittedName>
</protein>
<keyword evidence="1" id="KW-0472">Membrane</keyword>
<proteinExistence type="predicted"/>
<sequence length="141" mass="16029">MLIDSNINNLSTKDNNGNQSHNKWLSSLSKYYNSLKNHLSIFSVTRTSSKFPPIGATITLVSSSISQKFKTYSSPSELLPLHSDDTSNSLMINKLISIISVFCPIPIFLGIAYKTNNKAIRKYNILKYFHHMLYTSLQYIF</sequence>
<comment type="caution">
    <text evidence="2">The sequence shown here is derived from an EMBL/GenBank/DDBJ whole genome shotgun (WGS) entry which is preliminary data.</text>
</comment>
<keyword evidence="3" id="KW-1185">Reference proteome</keyword>
<reference evidence="2 3" key="1">
    <citation type="journal article" date="2002" name="Nature">
        <title>Genome sequence and comparative analysis of the model rodent malaria parasite Plasmodium yoelii yoelii.</title>
        <authorList>
            <person name="Carlton J.M."/>
            <person name="Angiuoli S.V."/>
            <person name="Suh B.B."/>
            <person name="Kooij T.W."/>
            <person name="Pertea M."/>
            <person name="Silva J.C."/>
            <person name="Ermolaeva M.D."/>
            <person name="Allen J.E."/>
            <person name="Selengut J.D."/>
            <person name="Koo H.L."/>
            <person name="Peterson J.D."/>
            <person name="Pop M."/>
            <person name="Kosack D.S."/>
            <person name="Shumway M.F."/>
            <person name="Bidwell S.L."/>
            <person name="Shallom S.J."/>
            <person name="van Aken S.E."/>
            <person name="Riedmuller S.B."/>
            <person name="Feldblyum T.V."/>
            <person name="Cho J.K."/>
            <person name="Quackenbush J."/>
            <person name="Sedegah M."/>
            <person name="Shoaibi A."/>
            <person name="Cummings L.M."/>
            <person name="Florens L."/>
            <person name="Yates J.R."/>
            <person name="Raine J.D."/>
            <person name="Sinden R.E."/>
            <person name="Harris M.A."/>
            <person name="Cunningham D.A."/>
            <person name="Preiser P.R."/>
            <person name="Bergman L.W."/>
            <person name="Vaidya A.B."/>
            <person name="van Lin L.H."/>
            <person name="Janse C.J."/>
            <person name="Waters A.P."/>
            <person name="Smith H.O."/>
            <person name="White O.R."/>
            <person name="Salzberg S.L."/>
            <person name="Venter J.C."/>
            <person name="Fraser C.M."/>
            <person name="Hoffman S.L."/>
            <person name="Gardner M.J."/>
            <person name="Carucci D.J."/>
        </authorList>
    </citation>
    <scope>NUCLEOTIDE SEQUENCE [LARGE SCALE GENOMIC DNA]</scope>
    <source>
        <strain evidence="2 3">17XNL</strain>
    </source>
</reference>
<organism evidence="2 3">
    <name type="scientific">Plasmodium yoelii yoelii</name>
    <dbReference type="NCBI Taxonomy" id="73239"/>
    <lineage>
        <taxon>Eukaryota</taxon>
        <taxon>Sar</taxon>
        <taxon>Alveolata</taxon>
        <taxon>Apicomplexa</taxon>
        <taxon>Aconoidasida</taxon>
        <taxon>Haemosporida</taxon>
        <taxon>Plasmodiidae</taxon>
        <taxon>Plasmodium</taxon>
        <taxon>Plasmodium (Vinckeia)</taxon>
    </lineage>
</organism>
<dbReference type="PaxDb" id="73239-Q7R8C9"/>
<dbReference type="Proteomes" id="UP000008553">
    <property type="component" value="Unassembled WGS sequence"/>
</dbReference>
<dbReference type="EMBL" id="AABL01002638">
    <property type="protein sequence ID" value="EAA19691.1"/>
    <property type="molecule type" value="Genomic_DNA"/>
</dbReference>
<evidence type="ECO:0000256" key="1">
    <source>
        <dbReference type="SAM" id="Phobius"/>
    </source>
</evidence>
<name>Q7R8C9_PLAYO</name>
<dbReference type="InterPro" id="IPR006477">
    <property type="entry name" value="Yir_bir_cir"/>
</dbReference>
<dbReference type="Pfam" id="PF06022">
    <property type="entry name" value="Cir_Bir_Yir"/>
    <property type="match status" value="1"/>
</dbReference>
<gene>
    <name evidence="2" type="ORF">PY07294</name>
</gene>
<evidence type="ECO:0000313" key="3">
    <source>
        <dbReference type="Proteomes" id="UP000008553"/>
    </source>
</evidence>
<dbReference type="InParanoid" id="Q7R8C9"/>
<evidence type="ECO:0000313" key="2">
    <source>
        <dbReference type="EMBL" id="EAA19691.1"/>
    </source>
</evidence>
<accession>Q7R8C9</accession>
<keyword evidence="1" id="KW-1133">Transmembrane helix</keyword>
<feature type="transmembrane region" description="Helical" evidence="1">
    <location>
        <begin position="95"/>
        <end position="113"/>
    </location>
</feature>
<keyword evidence="1" id="KW-0812">Transmembrane</keyword>
<dbReference type="AlphaFoldDB" id="Q7R8C9"/>